<feature type="transmembrane region" description="Helical" evidence="1">
    <location>
        <begin position="12"/>
        <end position="30"/>
    </location>
</feature>
<accession>A0AAW5CDZ5</accession>
<dbReference type="Proteomes" id="UP001199750">
    <property type="component" value="Unassembled WGS sequence"/>
</dbReference>
<dbReference type="EMBL" id="JAKNDN010000005">
    <property type="protein sequence ID" value="MCG4958944.1"/>
    <property type="molecule type" value="Genomic_DNA"/>
</dbReference>
<evidence type="ECO:0000313" key="2">
    <source>
        <dbReference type="EMBL" id="MCG4958944.1"/>
    </source>
</evidence>
<reference evidence="2" key="1">
    <citation type="submission" date="2022-01" db="EMBL/GenBank/DDBJ databases">
        <title>Collection of gut derived symbiotic bacterial strains cultured from healthy donors.</title>
        <authorList>
            <person name="Lin H."/>
            <person name="Kohout C."/>
            <person name="Waligurski E."/>
            <person name="Pamer E.G."/>
        </authorList>
    </citation>
    <scope>NUCLEOTIDE SEQUENCE</scope>
    <source>
        <strain evidence="2">DFI.1.149</strain>
    </source>
</reference>
<evidence type="ECO:0000256" key="1">
    <source>
        <dbReference type="SAM" id="Phobius"/>
    </source>
</evidence>
<keyword evidence="1" id="KW-1133">Transmembrane helix</keyword>
<dbReference type="RefSeq" id="WP_022161042.1">
    <property type="nucleotide sequence ID" value="NZ_BAABYK010000001.1"/>
</dbReference>
<comment type="caution">
    <text evidence="2">The sequence shown here is derived from an EMBL/GenBank/DDBJ whole genome shotgun (WGS) entry which is preliminary data.</text>
</comment>
<dbReference type="AlphaFoldDB" id="A0AAW5CDZ5"/>
<evidence type="ECO:0000313" key="3">
    <source>
        <dbReference type="Proteomes" id="UP001199750"/>
    </source>
</evidence>
<protein>
    <submittedName>
        <fullName evidence="2">Uncharacterized protein</fullName>
    </submittedName>
</protein>
<name>A0AAW5CDZ5_9BACT</name>
<keyword evidence="1" id="KW-0812">Transmembrane</keyword>
<gene>
    <name evidence="2" type="ORF">L0P03_03610</name>
</gene>
<proteinExistence type="predicted"/>
<organism evidence="2 3">
    <name type="scientific">Odoribacter splanchnicus</name>
    <dbReference type="NCBI Taxonomy" id="28118"/>
    <lineage>
        <taxon>Bacteria</taxon>
        <taxon>Pseudomonadati</taxon>
        <taxon>Bacteroidota</taxon>
        <taxon>Bacteroidia</taxon>
        <taxon>Bacteroidales</taxon>
        <taxon>Odoribacteraceae</taxon>
        <taxon>Odoribacter</taxon>
    </lineage>
</organism>
<keyword evidence="1" id="KW-0472">Membrane</keyword>
<sequence length="51" mass="5672">MRTRGNQLLIQILLMIIITVIVAYTCMNLAELVNMYSEAIGKAITQINAGF</sequence>